<dbReference type="InterPro" id="IPR003812">
    <property type="entry name" value="Fido"/>
</dbReference>
<feature type="domain" description="Fido" evidence="3">
    <location>
        <begin position="108"/>
        <end position="266"/>
    </location>
</feature>
<keyword evidence="2" id="KW-0067">ATP-binding</keyword>
<feature type="active site" evidence="1">
    <location>
        <position position="197"/>
    </location>
</feature>
<organism evidence="4 5">
    <name type="scientific">Pontiella desulfatans</name>
    <dbReference type="NCBI Taxonomy" id="2750659"/>
    <lineage>
        <taxon>Bacteria</taxon>
        <taxon>Pseudomonadati</taxon>
        <taxon>Kiritimatiellota</taxon>
        <taxon>Kiritimatiellia</taxon>
        <taxon>Kiritimatiellales</taxon>
        <taxon>Pontiellaceae</taxon>
        <taxon>Pontiella</taxon>
    </lineage>
</organism>
<dbReference type="InterPro" id="IPR036597">
    <property type="entry name" value="Fido-like_dom_sf"/>
</dbReference>
<protein>
    <recommendedName>
        <fullName evidence="3">Fido domain-containing protein</fullName>
    </recommendedName>
</protein>
<dbReference type="EMBL" id="CAAHFG010000001">
    <property type="protein sequence ID" value="VGO13122.1"/>
    <property type="molecule type" value="Genomic_DNA"/>
</dbReference>
<dbReference type="RefSeq" id="WP_136078732.1">
    <property type="nucleotide sequence ID" value="NZ_CAAHFG010000001.1"/>
</dbReference>
<evidence type="ECO:0000259" key="3">
    <source>
        <dbReference type="PROSITE" id="PS51459"/>
    </source>
</evidence>
<keyword evidence="2" id="KW-0547">Nucleotide-binding</keyword>
<proteinExistence type="predicted"/>
<sequence>MHSLTKDYLDRIVLSPKQGSTLSKIGEYKGKQDLFTQQTPEALNVLKRAAVVESSECSNRLEGITAPHKRIEDLVLRSTTPQNRSEQEIAGYRDALNLIHESAIYMDCSVNVCLQLHNMLYRYLPDEGGHWKMNDNEIVERNPDGTVHRVRFKPTAAVATPQAMESLADHYKACTGEPHSEPLLLIPLTVLDFLCIHPFTDGNGRIARLLTLLLLYHFNYDVGRYISLERIFEQSKETYYESLEASSQNWHTGRHNPNPWLNYFWGTLLRAYGEFEERVGTISKGKGTKTELIRQAVERRIGPFAISDVESDCPGISRDMVRLVLRQLRDEGVISSRGKGRGAKWMKNQ</sequence>
<name>A0A6C2TZM6_PONDE</name>
<evidence type="ECO:0000256" key="1">
    <source>
        <dbReference type="PIRSR" id="PIRSR640198-1"/>
    </source>
</evidence>
<dbReference type="InterPro" id="IPR040198">
    <property type="entry name" value="Fido_containing"/>
</dbReference>
<evidence type="ECO:0000313" key="4">
    <source>
        <dbReference type="EMBL" id="VGO13122.1"/>
    </source>
</evidence>
<dbReference type="Proteomes" id="UP000366872">
    <property type="component" value="Unassembled WGS sequence"/>
</dbReference>
<gene>
    <name evidence="4" type="ORF">PDESU_01676</name>
</gene>
<dbReference type="SUPFAM" id="SSF140931">
    <property type="entry name" value="Fic-like"/>
    <property type="match status" value="1"/>
</dbReference>
<dbReference type="PANTHER" id="PTHR13504:SF38">
    <property type="entry name" value="FIDO DOMAIN-CONTAINING PROTEIN"/>
    <property type="match status" value="1"/>
</dbReference>
<feature type="binding site" evidence="2">
    <location>
        <begin position="239"/>
        <end position="240"/>
    </location>
    <ligand>
        <name>ATP</name>
        <dbReference type="ChEBI" id="CHEBI:30616"/>
    </ligand>
</feature>
<evidence type="ECO:0000256" key="2">
    <source>
        <dbReference type="PIRSR" id="PIRSR640198-2"/>
    </source>
</evidence>
<accession>A0A6C2TZM6</accession>
<dbReference type="AlphaFoldDB" id="A0A6C2TZM6"/>
<feature type="binding site" evidence="2">
    <location>
        <begin position="201"/>
        <end position="208"/>
    </location>
    <ligand>
        <name>ATP</name>
        <dbReference type="ChEBI" id="CHEBI:30616"/>
    </ligand>
</feature>
<dbReference type="PANTHER" id="PTHR13504">
    <property type="entry name" value="FIDO DOMAIN-CONTAINING PROTEIN DDB_G0283145"/>
    <property type="match status" value="1"/>
</dbReference>
<dbReference type="Gene3D" id="1.10.3290.10">
    <property type="entry name" value="Fido-like domain"/>
    <property type="match status" value="1"/>
</dbReference>
<dbReference type="GO" id="GO:0005524">
    <property type="term" value="F:ATP binding"/>
    <property type="evidence" value="ECO:0007669"/>
    <property type="project" value="UniProtKB-KW"/>
</dbReference>
<evidence type="ECO:0000313" key="5">
    <source>
        <dbReference type="Proteomes" id="UP000366872"/>
    </source>
</evidence>
<dbReference type="Pfam" id="PF02661">
    <property type="entry name" value="Fic"/>
    <property type="match status" value="1"/>
</dbReference>
<keyword evidence="5" id="KW-1185">Reference proteome</keyword>
<dbReference type="PROSITE" id="PS51459">
    <property type="entry name" value="FIDO"/>
    <property type="match status" value="1"/>
</dbReference>
<reference evidence="4 5" key="1">
    <citation type="submission" date="2019-04" db="EMBL/GenBank/DDBJ databases">
        <authorList>
            <person name="Van Vliet M D."/>
        </authorList>
    </citation>
    <scope>NUCLEOTIDE SEQUENCE [LARGE SCALE GENOMIC DNA]</scope>
    <source>
        <strain evidence="4 5">F1</strain>
    </source>
</reference>